<dbReference type="STRING" id="1286106.MPL1_10988"/>
<dbReference type="AlphaFoldDB" id="M7NU69"/>
<gene>
    <name evidence="4" type="ORF">MPL1_10988</name>
</gene>
<dbReference type="PATRIC" id="fig|1286106.3.peg.2200"/>
<dbReference type="InterPro" id="IPR011611">
    <property type="entry name" value="PfkB_dom"/>
</dbReference>
<protein>
    <submittedName>
        <fullName evidence="4">Ketohexokinase</fullName>
    </submittedName>
</protein>
<evidence type="ECO:0000313" key="5">
    <source>
        <dbReference type="Proteomes" id="UP000012019"/>
    </source>
</evidence>
<dbReference type="Gene3D" id="3.40.1190.20">
    <property type="match status" value="1"/>
</dbReference>
<dbReference type="Pfam" id="PF00294">
    <property type="entry name" value="PfkB"/>
    <property type="match status" value="1"/>
</dbReference>
<dbReference type="SUPFAM" id="SSF53613">
    <property type="entry name" value="Ribokinase-like"/>
    <property type="match status" value="1"/>
</dbReference>
<keyword evidence="5" id="KW-1185">Reference proteome</keyword>
<dbReference type="eggNOG" id="COG0524">
    <property type="taxonomic scope" value="Bacteria"/>
</dbReference>
<proteinExistence type="predicted"/>
<dbReference type="PROSITE" id="PS00584">
    <property type="entry name" value="PFKB_KINASES_2"/>
    <property type="match status" value="1"/>
</dbReference>
<dbReference type="InterPro" id="IPR029056">
    <property type="entry name" value="Ribokinase-like"/>
</dbReference>
<comment type="caution">
    <text evidence="4">The sequence shown here is derived from an EMBL/GenBank/DDBJ whole genome shotgun (WGS) entry which is preliminary data.</text>
</comment>
<dbReference type="Proteomes" id="UP000012019">
    <property type="component" value="Unassembled WGS sequence"/>
</dbReference>
<evidence type="ECO:0000313" key="4">
    <source>
        <dbReference type="EMBL" id="EMR12298.1"/>
    </source>
</evidence>
<dbReference type="GO" id="GO:0016301">
    <property type="term" value="F:kinase activity"/>
    <property type="evidence" value="ECO:0007669"/>
    <property type="project" value="UniProtKB-KW"/>
</dbReference>
<keyword evidence="2 4" id="KW-0418">Kinase</keyword>
<evidence type="ECO:0000259" key="3">
    <source>
        <dbReference type="Pfam" id="PF00294"/>
    </source>
</evidence>
<name>M7NU69_9GAMM</name>
<dbReference type="OrthoDB" id="9813569at2"/>
<feature type="domain" description="Carbohydrate kinase PfkB" evidence="3">
    <location>
        <begin position="1"/>
        <end position="279"/>
    </location>
</feature>
<dbReference type="InterPro" id="IPR002173">
    <property type="entry name" value="Carboh/pur_kinase_PfkB_CS"/>
</dbReference>
<reference evidence="4 5" key="1">
    <citation type="journal article" date="2013" name="Genome Announc.">
        <title>Draft Genome Sequence of Methylophaga lonarensis MPLT, a Haloalkaliphilic (Non-Methane-Utilizing) Methylotroph.</title>
        <authorList>
            <person name="Shetty S.A."/>
            <person name="Marathe N.P."/>
            <person name="Munot H."/>
            <person name="Antony C.P."/>
            <person name="Dhotre D.P."/>
            <person name="Murrell J.C."/>
            <person name="Shouche Y.S."/>
        </authorList>
    </citation>
    <scope>NUCLEOTIDE SEQUENCE [LARGE SCALE GENOMIC DNA]</scope>
    <source>
        <strain evidence="4 5">MPL</strain>
    </source>
</reference>
<dbReference type="PANTHER" id="PTHR42774">
    <property type="entry name" value="PHOSPHOTRANSFERASE SYSTEM TRANSPORT PROTEIN"/>
    <property type="match status" value="1"/>
</dbReference>
<evidence type="ECO:0000256" key="2">
    <source>
        <dbReference type="ARBA" id="ARBA00022777"/>
    </source>
</evidence>
<keyword evidence="1" id="KW-0808">Transferase</keyword>
<sequence length="285" mass="31454">MAHILAIGIATLDIINQVSHYPAEDSEVRAEHQQFRRGGNATNTLVVLSQLGHQCQWAGVLVDEPDLPLILADLQQHQIDYSACRRLAKGKMPTSYVTQSISTGSRSIVHYRDCPEFSFDDFGRIDLQAIDWLHFEGRNVDDTLRMMQLARTKRPELMLSVEIEKPREQIEQLIPMADVVMLSKVYAQSRGFDSATALLNSLSGPQLFSCTWGEQGAWLKQGTQLWHSPATPPAQLVDTLGAGDTFNAGLIDALSRQLPAAQALQIACELAGRKCGQQGFTGLVI</sequence>
<accession>M7NU69</accession>
<dbReference type="InterPro" id="IPR052562">
    <property type="entry name" value="Ketohexokinase-related"/>
</dbReference>
<evidence type="ECO:0000256" key="1">
    <source>
        <dbReference type="ARBA" id="ARBA00022679"/>
    </source>
</evidence>
<dbReference type="EMBL" id="APHR01000060">
    <property type="protein sequence ID" value="EMR12298.1"/>
    <property type="molecule type" value="Genomic_DNA"/>
</dbReference>
<dbReference type="PANTHER" id="PTHR42774:SF3">
    <property type="entry name" value="KETOHEXOKINASE"/>
    <property type="match status" value="1"/>
</dbReference>
<dbReference type="RefSeq" id="WP_009727156.1">
    <property type="nucleotide sequence ID" value="NZ_APHR01000060.1"/>
</dbReference>
<organism evidence="4 5">
    <name type="scientific">Methylophaga lonarensis MPL</name>
    <dbReference type="NCBI Taxonomy" id="1286106"/>
    <lineage>
        <taxon>Bacteria</taxon>
        <taxon>Pseudomonadati</taxon>
        <taxon>Pseudomonadota</taxon>
        <taxon>Gammaproteobacteria</taxon>
        <taxon>Thiotrichales</taxon>
        <taxon>Piscirickettsiaceae</taxon>
        <taxon>Methylophaga</taxon>
    </lineage>
</organism>